<feature type="transmembrane region" description="Helical" evidence="8">
    <location>
        <begin position="6"/>
        <end position="25"/>
    </location>
</feature>
<protein>
    <submittedName>
        <fullName evidence="9">Sodium:proton antiporter</fullName>
    </submittedName>
</protein>
<dbReference type="GO" id="GO:0015385">
    <property type="term" value="F:sodium:proton antiporter activity"/>
    <property type="evidence" value="ECO:0007669"/>
    <property type="project" value="TreeGrafter"/>
</dbReference>
<evidence type="ECO:0000256" key="6">
    <source>
        <dbReference type="ARBA" id="ARBA00022989"/>
    </source>
</evidence>
<evidence type="ECO:0000256" key="4">
    <source>
        <dbReference type="ARBA" id="ARBA00022475"/>
    </source>
</evidence>
<dbReference type="RefSeq" id="WP_149297135.1">
    <property type="nucleotide sequence ID" value="NZ_VTWH01000001.1"/>
</dbReference>
<dbReference type="PANTHER" id="PTHR34702">
    <property type="entry name" value="NA(+)/H(+) ANTIPORTER SUBUNIT F1"/>
    <property type="match status" value="1"/>
</dbReference>
<keyword evidence="10" id="KW-1185">Reference proteome</keyword>
<evidence type="ECO:0000256" key="2">
    <source>
        <dbReference type="ARBA" id="ARBA00009212"/>
    </source>
</evidence>
<organism evidence="9 10">
    <name type="scientific">Aureimonas fodinaquatilis</name>
    <dbReference type="NCBI Taxonomy" id="2565783"/>
    <lineage>
        <taxon>Bacteria</taxon>
        <taxon>Pseudomonadati</taxon>
        <taxon>Pseudomonadota</taxon>
        <taxon>Alphaproteobacteria</taxon>
        <taxon>Hyphomicrobiales</taxon>
        <taxon>Aurantimonadaceae</taxon>
        <taxon>Aureimonas</taxon>
    </lineage>
</organism>
<keyword evidence="5 8" id="KW-0812">Transmembrane</keyword>
<dbReference type="InterPro" id="IPR007208">
    <property type="entry name" value="MrpF/PhaF-like"/>
</dbReference>
<evidence type="ECO:0000313" key="10">
    <source>
        <dbReference type="Proteomes" id="UP000324738"/>
    </source>
</evidence>
<dbReference type="GO" id="GO:0005886">
    <property type="term" value="C:plasma membrane"/>
    <property type="evidence" value="ECO:0007669"/>
    <property type="project" value="UniProtKB-SubCell"/>
</dbReference>
<accession>A0A5B0DYQ7</accession>
<dbReference type="Pfam" id="PF04066">
    <property type="entry name" value="MrpF_PhaF"/>
    <property type="match status" value="1"/>
</dbReference>
<dbReference type="OrthoDB" id="8253900at2"/>
<evidence type="ECO:0000256" key="7">
    <source>
        <dbReference type="ARBA" id="ARBA00023136"/>
    </source>
</evidence>
<dbReference type="PANTHER" id="PTHR34702:SF1">
    <property type="entry name" value="NA(+)_H(+) ANTIPORTER SUBUNIT F"/>
    <property type="match status" value="1"/>
</dbReference>
<feature type="transmembrane region" description="Helical" evidence="8">
    <location>
        <begin position="59"/>
        <end position="81"/>
    </location>
</feature>
<feature type="transmembrane region" description="Helical" evidence="8">
    <location>
        <begin position="32"/>
        <end position="53"/>
    </location>
</feature>
<evidence type="ECO:0000313" key="9">
    <source>
        <dbReference type="EMBL" id="KAA0971924.1"/>
    </source>
</evidence>
<keyword evidence="3" id="KW-0813">Transport</keyword>
<comment type="subcellular location">
    <subcellularLocation>
        <location evidence="1">Cell membrane</location>
        <topology evidence="1">Multi-pass membrane protein</topology>
    </subcellularLocation>
</comment>
<dbReference type="Proteomes" id="UP000324738">
    <property type="component" value="Unassembled WGS sequence"/>
</dbReference>
<keyword evidence="6 8" id="KW-1133">Transmembrane helix</keyword>
<keyword evidence="4" id="KW-1003">Cell membrane</keyword>
<gene>
    <name evidence="9" type="ORF">FPY71_02005</name>
</gene>
<comment type="similarity">
    <text evidence="2">Belongs to the CPA3 antiporters (TC 2.A.63) subunit F family.</text>
</comment>
<evidence type="ECO:0000256" key="3">
    <source>
        <dbReference type="ARBA" id="ARBA00022448"/>
    </source>
</evidence>
<dbReference type="AlphaFoldDB" id="A0A5B0DYQ7"/>
<proteinExistence type="inferred from homology"/>
<keyword evidence="7 8" id="KW-0472">Membrane</keyword>
<name>A0A5B0DYQ7_9HYPH</name>
<evidence type="ECO:0000256" key="5">
    <source>
        <dbReference type="ARBA" id="ARBA00022692"/>
    </source>
</evidence>
<sequence>MNDIFLAAAIFIPVMTGLGLVRLLIGPGIVDRIMVVQLLGTGGAAVLLLLATVSGNEAIVDVALMLALLAAFAAATFYVWVTRSTSQGEDSQ</sequence>
<reference evidence="9 10" key="1">
    <citation type="submission" date="2019-08" db="EMBL/GenBank/DDBJ databases">
        <title>Aureimonas fodiniaquatilis sp. nov., isolated from a coal mine wastewater.</title>
        <authorList>
            <person name="Kim W."/>
        </authorList>
    </citation>
    <scope>NUCLEOTIDE SEQUENCE [LARGE SCALE GENOMIC DNA]</scope>
    <source>
        <strain evidence="9 10">CAU 1482</strain>
    </source>
</reference>
<dbReference type="EMBL" id="VTWH01000001">
    <property type="protein sequence ID" value="KAA0971924.1"/>
    <property type="molecule type" value="Genomic_DNA"/>
</dbReference>
<comment type="caution">
    <text evidence="9">The sequence shown here is derived from an EMBL/GenBank/DDBJ whole genome shotgun (WGS) entry which is preliminary data.</text>
</comment>
<evidence type="ECO:0000256" key="1">
    <source>
        <dbReference type="ARBA" id="ARBA00004651"/>
    </source>
</evidence>
<evidence type="ECO:0000256" key="8">
    <source>
        <dbReference type="SAM" id="Phobius"/>
    </source>
</evidence>